<reference evidence="5" key="1">
    <citation type="journal article" date="2013" name="Genome Biol.">
        <title>Draft genome of the mountain pine beetle, Dendroctonus ponderosae Hopkins, a major forest pest.</title>
        <authorList>
            <person name="Keeling C.I."/>
            <person name="Yuen M.M."/>
            <person name="Liao N.Y."/>
            <person name="Docking T.R."/>
            <person name="Chan S.K."/>
            <person name="Taylor G.A."/>
            <person name="Palmquist D.L."/>
            <person name="Jackman S.D."/>
            <person name="Nguyen A."/>
            <person name="Li M."/>
            <person name="Henderson H."/>
            <person name="Janes J.K."/>
            <person name="Zhao Y."/>
            <person name="Pandoh P."/>
            <person name="Moore R."/>
            <person name="Sperling F.A."/>
            <person name="Huber D.P."/>
            <person name="Birol I."/>
            <person name="Jones S.J."/>
            <person name="Bohlmann J."/>
        </authorList>
    </citation>
    <scope>NUCLEOTIDE SEQUENCE</scope>
</reference>
<dbReference type="GO" id="GO:0042391">
    <property type="term" value="P:regulation of membrane potential"/>
    <property type="evidence" value="ECO:0007669"/>
    <property type="project" value="TreeGrafter"/>
</dbReference>
<dbReference type="GO" id="GO:0008381">
    <property type="term" value="F:mechanosensitive monoatomic ion channel activity"/>
    <property type="evidence" value="ECO:0007669"/>
    <property type="project" value="InterPro"/>
</dbReference>
<evidence type="ECO:0000313" key="5">
    <source>
        <dbReference type="Proteomes" id="UP000019118"/>
    </source>
</evidence>
<evidence type="ECO:0000256" key="1">
    <source>
        <dbReference type="SAM" id="Phobius"/>
    </source>
</evidence>
<keyword evidence="1" id="KW-1133">Transmembrane helix</keyword>
<evidence type="ECO:0008006" key="6">
    <source>
        <dbReference type="Google" id="ProtNLM"/>
    </source>
</evidence>
<dbReference type="GO" id="GO:0005261">
    <property type="term" value="F:monoatomic cation channel activity"/>
    <property type="evidence" value="ECO:0007669"/>
    <property type="project" value="TreeGrafter"/>
</dbReference>
<proteinExistence type="predicted"/>
<sequence>MEDVTQSLFDRKCQQESEAKCNRPSGQPYNRTTKLLVGGLLFMLLIMTLIFPFFLFSLSSTVGIATLPHKLELAIYMGRSQQIFEAYVTRSDLIQLSDEDYLNISATFDNIEAADTIFDAFKVEDIVVVKWSPHSMTTWDISPGSKEELLEDLENEDPFTFRLEIQYTHVGHGGQQSNRVFAQTSDLAPLPNAERQNLIDIVKAKTDTSTLLLLPLIFPKFLKIDKEGRPEVLSMMEHIEVTRIIHDKNQSLDGADDDDVPPDPNKLRNLLLTLRRSKAAWWQLSEECTILDDNYVYYLTNLAHNDCDFLVLYLF</sequence>
<feature type="domain" description="Piezo THU9 and anchor" evidence="3">
    <location>
        <begin position="1"/>
        <end position="57"/>
    </location>
</feature>
<feature type="domain" description="Piezo non-specific cation channel cap" evidence="2">
    <location>
        <begin position="96"/>
        <end position="293"/>
    </location>
</feature>
<dbReference type="Proteomes" id="UP000019118">
    <property type="component" value="Unassembled WGS sequence"/>
</dbReference>
<name>A0AAR5PBX4_DENPD</name>
<reference evidence="4" key="2">
    <citation type="submission" date="2024-08" db="UniProtKB">
        <authorList>
            <consortium name="EnsemblMetazoa"/>
        </authorList>
    </citation>
    <scope>IDENTIFICATION</scope>
</reference>
<dbReference type="InterPro" id="IPR056770">
    <property type="entry name" value="Piezo_THU9_anchor"/>
</dbReference>
<dbReference type="Pfam" id="PF12166">
    <property type="entry name" value="Piezo_cap"/>
    <property type="match status" value="1"/>
</dbReference>
<dbReference type="PANTHER" id="PTHR13167">
    <property type="entry name" value="PIEZO-TYPE MECHANOSENSITIVE ION CHANNEL COMPONENT"/>
    <property type="match status" value="1"/>
</dbReference>
<evidence type="ECO:0000259" key="3">
    <source>
        <dbReference type="Pfam" id="PF24874"/>
    </source>
</evidence>
<dbReference type="AlphaFoldDB" id="A0AAR5PBX4"/>
<organism evidence="4 5">
    <name type="scientific">Dendroctonus ponderosae</name>
    <name type="common">Mountain pine beetle</name>
    <dbReference type="NCBI Taxonomy" id="77166"/>
    <lineage>
        <taxon>Eukaryota</taxon>
        <taxon>Metazoa</taxon>
        <taxon>Ecdysozoa</taxon>
        <taxon>Arthropoda</taxon>
        <taxon>Hexapoda</taxon>
        <taxon>Insecta</taxon>
        <taxon>Pterygota</taxon>
        <taxon>Neoptera</taxon>
        <taxon>Endopterygota</taxon>
        <taxon>Coleoptera</taxon>
        <taxon>Polyphaga</taxon>
        <taxon>Cucujiformia</taxon>
        <taxon>Curculionidae</taxon>
        <taxon>Scolytinae</taxon>
        <taxon>Dendroctonus</taxon>
    </lineage>
</organism>
<dbReference type="GO" id="GO:0071260">
    <property type="term" value="P:cellular response to mechanical stimulus"/>
    <property type="evidence" value="ECO:0007669"/>
    <property type="project" value="TreeGrafter"/>
</dbReference>
<evidence type="ECO:0000259" key="2">
    <source>
        <dbReference type="Pfam" id="PF12166"/>
    </source>
</evidence>
<keyword evidence="1" id="KW-0812">Transmembrane</keyword>
<evidence type="ECO:0000313" key="4">
    <source>
        <dbReference type="EnsemblMetazoa" id="XP_019758181.1"/>
    </source>
</evidence>
<keyword evidence="5" id="KW-1185">Reference proteome</keyword>
<dbReference type="Pfam" id="PF24874">
    <property type="entry name" value="Piezo_THU9_anchor"/>
    <property type="match status" value="1"/>
</dbReference>
<dbReference type="GO" id="GO:0050982">
    <property type="term" value="P:detection of mechanical stimulus"/>
    <property type="evidence" value="ECO:0007669"/>
    <property type="project" value="TreeGrafter"/>
</dbReference>
<protein>
    <recommendedName>
        <fullName evidence="6">Piezo non-specific cation channel R-Ras-binding domain-containing protein</fullName>
    </recommendedName>
</protein>
<dbReference type="EnsemblMetazoa" id="XM_019902622.1">
    <property type="protein sequence ID" value="XP_019758181.1"/>
    <property type="gene ID" value="LOC109536392"/>
</dbReference>
<accession>A0AAR5PBX4</accession>
<feature type="transmembrane region" description="Helical" evidence="1">
    <location>
        <begin position="35"/>
        <end position="58"/>
    </location>
</feature>
<dbReference type="GO" id="GO:0016020">
    <property type="term" value="C:membrane"/>
    <property type="evidence" value="ECO:0007669"/>
    <property type="project" value="InterPro"/>
</dbReference>
<dbReference type="InterPro" id="IPR027272">
    <property type="entry name" value="Piezo"/>
</dbReference>
<dbReference type="PANTHER" id="PTHR13167:SF25">
    <property type="entry name" value="PIEZO-TYPE MECHANOSENSITIVE ION CHANNEL COMPONENT"/>
    <property type="match status" value="1"/>
</dbReference>
<keyword evidence="1" id="KW-0472">Membrane</keyword>
<dbReference type="InterPro" id="IPR031334">
    <property type="entry name" value="Piezo_cap_dom"/>
</dbReference>